<dbReference type="InterPro" id="IPR014352">
    <property type="entry name" value="FERM/acyl-CoA-bd_prot_sf"/>
</dbReference>
<proteinExistence type="predicted"/>
<dbReference type="Gene3D" id="3.10.20.90">
    <property type="entry name" value="Phosphatidylinositol 3-kinase Catalytic Subunit, Chain A, domain 1"/>
    <property type="match status" value="1"/>
</dbReference>
<dbReference type="GO" id="GO:0035332">
    <property type="term" value="P:positive regulation of hippo signaling"/>
    <property type="evidence" value="ECO:0007669"/>
    <property type="project" value="TreeGrafter"/>
</dbReference>
<comment type="caution">
    <text evidence="2">The sequence shown here is derived from an EMBL/GenBank/DDBJ whole genome shotgun (WGS) entry which is preliminary data.</text>
</comment>
<dbReference type="Pfam" id="PF00373">
    <property type="entry name" value="FERM_M"/>
    <property type="match status" value="1"/>
</dbReference>
<dbReference type="Gene3D" id="2.30.29.30">
    <property type="entry name" value="Pleckstrin-homology domain (PH domain)/Phosphotyrosine-binding domain (PTB)"/>
    <property type="match status" value="1"/>
</dbReference>
<dbReference type="InterPro" id="IPR018979">
    <property type="entry name" value="FERM_N"/>
</dbReference>
<dbReference type="GO" id="GO:0098592">
    <property type="term" value="C:cytoplasmic side of apical plasma membrane"/>
    <property type="evidence" value="ECO:0007669"/>
    <property type="project" value="TreeGrafter"/>
</dbReference>
<name>A0A834FBW1_ORYME</name>
<dbReference type="Gene3D" id="1.20.80.10">
    <property type="match status" value="1"/>
</dbReference>
<dbReference type="PROSITE" id="PS50057">
    <property type="entry name" value="FERM_3"/>
    <property type="match status" value="1"/>
</dbReference>
<dbReference type="AlphaFoldDB" id="A0A834FBW1"/>
<protein>
    <submittedName>
        <fullName evidence="2">FERM domain-containing protein 1</fullName>
    </submittedName>
</protein>
<evidence type="ECO:0000313" key="3">
    <source>
        <dbReference type="Proteomes" id="UP000646548"/>
    </source>
</evidence>
<dbReference type="Proteomes" id="UP000646548">
    <property type="component" value="Unassembled WGS sequence"/>
</dbReference>
<dbReference type="SMART" id="SM00295">
    <property type="entry name" value="B41"/>
    <property type="match status" value="1"/>
</dbReference>
<feature type="domain" description="FERM" evidence="1">
    <location>
        <begin position="7"/>
        <end position="308"/>
    </location>
</feature>
<gene>
    <name evidence="2" type="ORF">FQA47_012965</name>
</gene>
<dbReference type="PANTHER" id="PTHR13429">
    <property type="entry name" value="FERM DOMAIN (PROTEIN4.1-EZRIN-RADIXIN-MOESIN) FAMILY"/>
    <property type="match status" value="1"/>
</dbReference>
<dbReference type="InterPro" id="IPR000299">
    <property type="entry name" value="FERM_domain"/>
</dbReference>
<dbReference type="SUPFAM" id="SSF47031">
    <property type="entry name" value="Second domain of FERM"/>
    <property type="match status" value="1"/>
</dbReference>
<dbReference type="Pfam" id="PF09380">
    <property type="entry name" value="FERM_C"/>
    <property type="match status" value="1"/>
</dbReference>
<dbReference type="InterPro" id="IPR018980">
    <property type="entry name" value="FERM_PH-like_C"/>
</dbReference>
<reference evidence="2" key="1">
    <citation type="journal article" name="BMC Genomics">
        <title>Long-read sequencing and de novo genome assembly of marine medaka (Oryzias melastigma).</title>
        <authorList>
            <person name="Liang P."/>
            <person name="Saqib H.S.A."/>
            <person name="Ni X."/>
            <person name="Shen Y."/>
        </authorList>
    </citation>
    <scope>NUCLEOTIDE SEQUENCE</scope>
    <source>
        <strain evidence="2">Bigg-433</strain>
    </source>
</reference>
<dbReference type="InterPro" id="IPR035963">
    <property type="entry name" value="FERM_2"/>
</dbReference>
<evidence type="ECO:0000259" key="1">
    <source>
        <dbReference type="PROSITE" id="PS50057"/>
    </source>
</evidence>
<dbReference type="SUPFAM" id="SSF54236">
    <property type="entry name" value="Ubiquitin-like"/>
    <property type="match status" value="1"/>
</dbReference>
<organism evidence="2 3">
    <name type="scientific">Oryzias melastigma</name>
    <name type="common">Marine medaka</name>
    <dbReference type="NCBI Taxonomy" id="30732"/>
    <lineage>
        <taxon>Eukaryota</taxon>
        <taxon>Metazoa</taxon>
        <taxon>Chordata</taxon>
        <taxon>Craniata</taxon>
        <taxon>Vertebrata</taxon>
        <taxon>Euteleostomi</taxon>
        <taxon>Actinopterygii</taxon>
        <taxon>Neopterygii</taxon>
        <taxon>Teleostei</taxon>
        <taxon>Neoteleostei</taxon>
        <taxon>Acanthomorphata</taxon>
        <taxon>Ovalentaria</taxon>
        <taxon>Atherinomorphae</taxon>
        <taxon>Beloniformes</taxon>
        <taxon>Adrianichthyidae</taxon>
        <taxon>Oryziinae</taxon>
        <taxon>Oryzias</taxon>
    </lineage>
</organism>
<dbReference type="InterPro" id="IPR019749">
    <property type="entry name" value="Band_41_domain"/>
</dbReference>
<dbReference type="CDD" id="cd14473">
    <property type="entry name" value="FERM_B-lobe"/>
    <property type="match status" value="1"/>
</dbReference>
<dbReference type="SUPFAM" id="SSF50729">
    <property type="entry name" value="PH domain-like"/>
    <property type="match status" value="1"/>
</dbReference>
<dbReference type="PANTHER" id="PTHR13429:SF7">
    <property type="entry name" value="FERM DOMAIN-CONTAINING PROTEIN 1"/>
    <property type="match status" value="1"/>
</dbReference>
<accession>A0A834FBW1</accession>
<dbReference type="InterPro" id="IPR047145">
    <property type="entry name" value="FRMD6-like"/>
</dbReference>
<dbReference type="SMART" id="SM01196">
    <property type="entry name" value="FERM_C"/>
    <property type="match status" value="1"/>
</dbReference>
<evidence type="ECO:0000313" key="2">
    <source>
        <dbReference type="EMBL" id="KAF6728444.1"/>
    </source>
</evidence>
<dbReference type="InterPro" id="IPR029071">
    <property type="entry name" value="Ubiquitin-like_domsf"/>
</dbReference>
<dbReference type="EMBL" id="WKFB01000284">
    <property type="protein sequence ID" value="KAF6728444.1"/>
    <property type="molecule type" value="Genomic_DNA"/>
</dbReference>
<dbReference type="InterPro" id="IPR019748">
    <property type="entry name" value="FERM_central"/>
</dbReference>
<sequence length="342" mass="39091">MAAKKTRHVCVLLPSKRHLDCTVGVKARGQEVWSSVLRQLGVGDLQVFALAVLRDNEYIFLDLDRKLSKYFCKKLNRESSKVPYILFLRIKFYVESGLLIMSSRVQQLYYAELRQKLLLSQSRGQEVLLFQLAALALQAEVGDHKEASGEEKGGAYIQPEDYFPSWLIKRRGRDFVLQNALKLHAELRGEPSSRAVLRFIKEAGGLQDATLTFYRMRQEKRSRKKSIFLGVAMTGIHIYQEINGIQQILLDFSWNDIDSLTFQGSKFEIMSSGSLCLSKLVYYSPSAFHSKHILMHIRDSHRLHLSTREAASYIQHLEDMEGGSLLCLLLLQTQTLARSLTC</sequence>
<dbReference type="Pfam" id="PF09379">
    <property type="entry name" value="FERM_N"/>
    <property type="match status" value="1"/>
</dbReference>
<dbReference type="InterPro" id="IPR011993">
    <property type="entry name" value="PH-like_dom_sf"/>
</dbReference>